<protein>
    <submittedName>
        <fullName evidence="1">Uncharacterized protein</fullName>
    </submittedName>
</protein>
<comment type="caution">
    <text evidence="1">The sequence shown here is derived from an EMBL/GenBank/DDBJ whole genome shotgun (WGS) entry which is preliminary data.</text>
</comment>
<sequence>MVRTILGRAFGIRMMTKEDLTKLIKGLDSTYNCVSHFEALEEKRGYDNSKQFPATLYKGGVQKILLDHWLNSEPTVYTLGADGYNFDAGLAGCEWAAFLRVRSPDAVVLRVYPKDRTAKADHILCQLLSSLLFNFATLIPDEFDKVPDLCKRNFEAFAQGGAQGIDAGLRILEALPPLELRGRSILCVVDALNLAEADGTADRAKQLAAILARILARNNGHLLYTMAKRRGASTKQL</sequence>
<reference evidence="1" key="1">
    <citation type="submission" date="2022-10" db="EMBL/GenBank/DDBJ databases">
        <title>Genome Sequence of Xylaria curta.</title>
        <authorList>
            <person name="Buettner E."/>
        </authorList>
    </citation>
    <scope>NUCLEOTIDE SEQUENCE</scope>
    <source>
        <strain evidence="1">Babe10</strain>
    </source>
</reference>
<organism evidence="1 2">
    <name type="scientific">Xylaria curta</name>
    <dbReference type="NCBI Taxonomy" id="42375"/>
    <lineage>
        <taxon>Eukaryota</taxon>
        <taxon>Fungi</taxon>
        <taxon>Dikarya</taxon>
        <taxon>Ascomycota</taxon>
        <taxon>Pezizomycotina</taxon>
        <taxon>Sordariomycetes</taxon>
        <taxon>Xylariomycetidae</taxon>
        <taxon>Xylariales</taxon>
        <taxon>Xylariaceae</taxon>
        <taxon>Xylaria</taxon>
    </lineage>
</organism>
<accession>A0ACC1PIF7</accession>
<keyword evidence="2" id="KW-1185">Reference proteome</keyword>
<evidence type="ECO:0000313" key="2">
    <source>
        <dbReference type="Proteomes" id="UP001143856"/>
    </source>
</evidence>
<proteinExistence type="predicted"/>
<dbReference type="EMBL" id="JAPDGR010000302">
    <property type="protein sequence ID" value="KAJ2991875.1"/>
    <property type="molecule type" value="Genomic_DNA"/>
</dbReference>
<evidence type="ECO:0000313" key="1">
    <source>
        <dbReference type="EMBL" id="KAJ2991875.1"/>
    </source>
</evidence>
<dbReference type="Proteomes" id="UP001143856">
    <property type="component" value="Unassembled WGS sequence"/>
</dbReference>
<gene>
    <name evidence="1" type="ORF">NUW58_g2360</name>
</gene>
<name>A0ACC1PIF7_9PEZI</name>